<sequence>MGSLVLKSFEIPEGGPLSKRHTCDGENVSPPLKIEGIPEGTESFTLIVEDPDAPEGNWVHWLVWNISPQFDEIPEGSVPPSAIQGTNDFGYEGWGGPCPPPGRAHRYVFKLYALDNLTELRKGERKPVLEKVMEGHILAQAELVGTYERGR</sequence>
<dbReference type="Gene3D" id="3.90.280.10">
    <property type="entry name" value="PEBP-like"/>
    <property type="match status" value="1"/>
</dbReference>
<dbReference type="InterPro" id="IPR008914">
    <property type="entry name" value="PEBP"/>
</dbReference>
<evidence type="ECO:0000313" key="2">
    <source>
        <dbReference type="Proteomes" id="UP000179233"/>
    </source>
</evidence>
<dbReference type="EMBL" id="MHCJ01000003">
    <property type="protein sequence ID" value="OGY18936.1"/>
    <property type="molecule type" value="Genomic_DNA"/>
</dbReference>
<accession>A0A1G1VU59</accession>
<dbReference type="NCBIfam" id="TIGR00481">
    <property type="entry name" value="YbhB/YbcL family Raf kinase inhibitor-like protein"/>
    <property type="match status" value="1"/>
</dbReference>
<evidence type="ECO:0000313" key="1">
    <source>
        <dbReference type="EMBL" id="OGY18936.1"/>
    </source>
</evidence>
<dbReference type="AlphaFoldDB" id="A0A1G1VU59"/>
<dbReference type="SUPFAM" id="SSF49777">
    <property type="entry name" value="PEBP-like"/>
    <property type="match status" value="1"/>
</dbReference>
<dbReference type="CDD" id="cd00865">
    <property type="entry name" value="PEBP_bact_arch"/>
    <property type="match status" value="1"/>
</dbReference>
<proteinExistence type="predicted"/>
<evidence type="ECO:0008006" key="3">
    <source>
        <dbReference type="Google" id="ProtNLM"/>
    </source>
</evidence>
<dbReference type="Proteomes" id="UP000179233">
    <property type="component" value="Unassembled WGS sequence"/>
</dbReference>
<dbReference type="PANTHER" id="PTHR30289">
    <property type="entry name" value="UNCHARACTERIZED PROTEIN YBCL-RELATED"/>
    <property type="match status" value="1"/>
</dbReference>
<dbReference type="InterPro" id="IPR036610">
    <property type="entry name" value="PEBP-like_sf"/>
</dbReference>
<dbReference type="Pfam" id="PF01161">
    <property type="entry name" value="PBP"/>
    <property type="match status" value="1"/>
</dbReference>
<organism evidence="1 2">
    <name type="scientific">Candidatus Chisholmbacteria bacterium RIFCSPHIGHO2_01_FULL_52_32</name>
    <dbReference type="NCBI Taxonomy" id="1797591"/>
    <lineage>
        <taxon>Bacteria</taxon>
        <taxon>Candidatus Chisholmiibacteriota</taxon>
    </lineage>
</organism>
<gene>
    <name evidence="1" type="ORF">A2786_04295</name>
</gene>
<dbReference type="InterPro" id="IPR005247">
    <property type="entry name" value="YbhB_YbcL/LppC-like"/>
</dbReference>
<reference evidence="1 2" key="1">
    <citation type="journal article" date="2016" name="Nat. Commun.">
        <title>Thousands of microbial genomes shed light on interconnected biogeochemical processes in an aquifer system.</title>
        <authorList>
            <person name="Anantharaman K."/>
            <person name="Brown C.T."/>
            <person name="Hug L.A."/>
            <person name="Sharon I."/>
            <person name="Castelle C.J."/>
            <person name="Probst A.J."/>
            <person name="Thomas B.C."/>
            <person name="Singh A."/>
            <person name="Wilkins M.J."/>
            <person name="Karaoz U."/>
            <person name="Brodie E.L."/>
            <person name="Williams K.H."/>
            <person name="Hubbard S.S."/>
            <person name="Banfield J.F."/>
        </authorList>
    </citation>
    <scope>NUCLEOTIDE SEQUENCE [LARGE SCALE GENOMIC DNA]</scope>
</reference>
<dbReference type="PANTHER" id="PTHR30289:SF1">
    <property type="entry name" value="PEBP (PHOSPHATIDYLETHANOLAMINE-BINDING PROTEIN) FAMILY PROTEIN"/>
    <property type="match status" value="1"/>
</dbReference>
<protein>
    <recommendedName>
        <fullName evidence="3">Phosphatidylethanolamine-binding protein</fullName>
    </recommendedName>
</protein>
<comment type="caution">
    <text evidence="1">The sequence shown here is derived from an EMBL/GenBank/DDBJ whole genome shotgun (WGS) entry which is preliminary data.</text>
</comment>
<name>A0A1G1VU59_9BACT</name>